<evidence type="ECO:0000256" key="5">
    <source>
        <dbReference type="SAM" id="SignalP"/>
    </source>
</evidence>
<reference evidence="7 8" key="1">
    <citation type="submission" date="2016-10" db="EMBL/GenBank/DDBJ databases">
        <authorList>
            <person name="Varghese N."/>
            <person name="Submissions S."/>
        </authorList>
    </citation>
    <scope>NUCLEOTIDE SEQUENCE [LARGE SCALE GENOMIC DNA]</scope>
    <source>
        <strain evidence="7 8">FF3</strain>
    </source>
</reference>
<dbReference type="PANTHER" id="PTHR30329:SF21">
    <property type="entry name" value="LIPOPROTEIN YIAD-RELATED"/>
    <property type="match status" value="1"/>
</dbReference>
<evidence type="ECO:0000256" key="3">
    <source>
        <dbReference type="ARBA" id="ARBA00023237"/>
    </source>
</evidence>
<sequence length="216" mass="22212">MTFLSKPILLASAAALSLAACTTQGPNQNQKARQGAILGGLAGAAAGAIAGGNEVEKRNRIIGGAIVGAGAGAVIGNRLDQQEEDLRQSMSNGTITNTGDRLIVTLPNDILFAVNDATVRPDLQRDLRALAGNLQAYPNSTVQIVGHTDSDGDAAYNLGLSQRRAQSVANVLVAAGVSGSRLQTIGRGEDQPVADNLTAQGKAQNRRVEIVILPNA</sequence>
<name>A0A975ZMX1_9RHOB</name>
<feature type="domain" description="OmpA-like" evidence="6">
    <location>
        <begin position="99"/>
        <end position="216"/>
    </location>
</feature>
<dbReference type="SUPFAM" id="SSF103088">
    <property type="entry name" value="OmpA-like"/>
    <property type="match status" value="1"/>
</dbReference>
<protein>
    <submittedName>
        <fullName evidence="7">Outer membrane protein OmpA</fullName>
    </submittedName>
</protein>
<dbReference type="CDD" id="cd07185">
    <property type="entry name" value="OmpA_C-like"/>
    <property type="match status" value="1"/>
</dbReference>
<dbReference type="Proteomes" id="UP000182932">
    <property type="component" value="Unassembled WGS sequence"/>
</dbReference>
<feature type="chain" id="PRO_5036972104" evidence="5">
    <location>
        <begin position="20"/>
        <end position="216"/>
    </location>
</feature>
<dbReference type="PRINTS" id="PR01023">
    <property type="entry name" value="NAFLGMOTY"/>
</dbReference>
<keyword evidence="3" id="KW-0998">Cell outer membrane</keyword>
<dbReference type="RefSeq" id="WP_074835985.1">
    <property type="nucleotide sequence ID" value="NZ_FNYY01000004.1"/>
</dbReference>
<dbReference type="AlphaFoldDB" id="A0A975ZMX1"/>
<comment type="subcellular location">
    <subcellularLocation>
        <location evidence="1">Cell outer membrane</location>
    </subcellularLocation>
</comment>
<dbReference type="EMBL" id="FNYY01000004">
    <property type="protein sequence ID" value="SEJ24641.1"/>
    <property type="molecule type" value="Genomic_DNA"/>
</dbReference>
<keyword evidence="2 4" id="KW-0472">Membrane</keyword>
<evidence type="ECO:0000256" key="2">
    <source>
        <dbReference type="ARBA" id="ARBA00023136"/>
    </source>
</evidence>
<comment type="caution">
    <text evidence="7">The sequence shown here is derived from an EMBL/GenBank/DDBJ whole genome shotgun (WGS) entry which is preliminary data.</text>
</comment>
<evidence type="ECO:0000259" key="6">
    <source>
        <dbReference type="PROSITE" id="PS51123"/>
    </source>
</evidence>
<feature type="signal peptide" evidence="5">
    <location>
        <begin position="1"/>
        <end position="19"/>
    </location>
</feature>
<dbReference type="PROSITE" id="PS51257">
    <property type="entry name" value="PROKAR_LIPOPROTEIN"/>
    <property type="match status" value="1"/>
</dbReference>
<evidence type="ECO:0000256" key="4">
    <source>
        <dbReference type="PROSITE-ProRule" id="PRU00473"/>
    </source>
</evidence>
<keyword evidence="8" id="KW-1185">Reference proteome</keyword>
<proteinExistence type="predicted"/>
<dbReference type="PANTHER" id="PTHR30329">
    <property type="entry name" value="STATOR ELEMENT OF FLAGELLAR MOTOR COMPLEX"/>
    <property type="match status" value="1"/>
</dbReference>
<dbReference type="Pfam" id="PF00691">
    <property type="entry name" value="OmpA"/>
    <property type="match status" value="1"/>
</dbReference>
<dbReference type="InterPro" id="IPR036737">
    <property type="entry name" value="OmpA-like_sf"/>
</dbReference>
<dbReference type="InterPro" id="IPR006664">
    <property type="entry name" value="OMP_bac"/>
</dbReference>
<gene>
    <name evidence="7" type="ORF">SAMN04487940_104173</name>
</gene>
<dbReference type="PRINTS" id="PR01021">
    <property type="entry name" value="OMPADOMAIN"/>
</dbReference>
<dbReference type="InterPro" id="IPR050330">
    <property type="entry name" value="Bact_OuterMem_StrucFunc"/>
</dbReference>
<evidence type="ECO:0000313" key="7">
    <source>
        <dbReference type="EMBL" id="SEJ24641.1"/>
    </source>
</evidence>
<evidence type="ECO:0000256" key="1">
    <source>
        <dbReference type="ARBA" id="ARBA00004442"/>
    </source>
</evidence>
<dbReference type="GeneID" id="80817862"/>
<organism evidence="7 8">
    <name type="scientific">Marinovum algicola</name>
    <dbReference type="NCBI Taxonomy" id="42444"/>
    <lineage>
        <taxon>Bacteria</taxon>
        <taxon>Pseudomonadati</taxon>
        <taxon>Pseudomonadota</taxon>
        <taxon>Alphaproteobacteria</taxon>
        <taxon>Rhodobacterales</taxon>
        <taxon>Roseobacteraceae</taxon>
        <taxon>Marinovum</taxon>
    </lineage>
</organism>
<evidence type="ECO:0000313" key="8">
    <source>
        <dbReference type="Proteomes" id="UP000182932"/>
    </source>
</evidence>
<dbReference type="InterPro" id="IPR006665">
    <property type="entry name" value="OmpA-like"/>
</dbReference>
<dbReference type="Gene3D" id="3.30.1330.60">
    <property type="entry name" value="OmpA-like domain"/>
    <property type="match status" value="1"/>
</dbReference>
<accession>A0A975ZMX1</accession>
<keyword evidence="5" id="KW-0732">Signal</keyword>
<dbReference type="GO" id="GO:0009279">
    <property type="term" value="C:cell outer membrane"/>
    <property type="evidence" value="ECO:0007669"/>
    <property type="project" value="UniProtKB-SubCell"/>
</dbReference>
<dbReference type="PROSITE" id="PS51123">
    <property type="entry name" value="OMPA_2"/>
    <property type="match status" value="1"/>
</dbReference>